<evidence type="ECO:0000256" key="17">
    <source>
        <dbReference type="ARBA" id="ARBA00032630"/>
    </source>
</evidence>
<comment type="subcellular location">
    <subcellularLocation>
        <location evidence="2">Cytoplasm</location>
    </subcellularLocation>
    <subcellularLocation>
        <location evidence="1">Nucleus</location>
    </subcellularLocation>
</comment>
<evidence type="ECO:0000256" key="18">
    <source>
        <dbReference type="SAM" id="MobiDB-lite"/>
    </source>
</evidence>
<dbReference type="InterPro" id="IPR010358">
    <property type="entry name" value="BRE"/>
</dbReference>
<keyword evidence="9" id="KW-0498">Mitosis</keyword>
<evidence type="ECO:0000256" key="5">
    <source>
        <dbReference type="ARBA" id="ARBA00022618"/>
    </source>
</evidence>
<evidence type="ECO:0000256" key="13">
    <source>
        <dbReference type="ARBA" id="ARBA00023242"/>
    </source>
</evidence>
<keyword evidence="11" id="KW-0156">Chromatin regulator</keyword>
<dbReference type="PANTHER" id="PTHR15189">
    <property type="entry name" value="BRISC AND BRCA1-A COMPLEX MEMBER 2"/>
    <property type="match status" value="1"/>
</dbReference>
<dbReference type="GO" id="GO:0070552">
    <property type="term" value="C:BRISC complex"/>
    <property type="evidence" value="ECO:0007669"/>
    <property type="project" value="InterPro"/>
</dbReference>
<evidence type="ECO:0000256" key="15">
    <source>
        <dbReference type="ARBA" id="ARBA00025766"/>
    </source>
</evidence>
<dbReference type="GO" id="GO:0006302">
    <property type="term" value="P:double-strand break repair"/>
    <property type="evidence" value="ECO:0007669"/>
    <property type="project" value="TreeGrafter"/>
</dbReference>
<keyword evidence="7" id="KW-0677">Repeat</keyword>
<evidence type="ECO:0000256" key="2">
    <source>
        <dbReference type="ARBA" id="ARBA00004496"/>
    </source>
</evidence>
<dbReference type="GO" id="GO:0005737">
    <property type="term" value="C:cytoplasm"/>
    <property type="evidence" value="ECO:0007669"/>
    <property type="project" value="UniProtKB-SubCell"/>
</dbReference>
<gene>
    <name evidence="19" type="ORF">WJX73_010195</name>
</gene>
<keyword evidence="10" id="KW-0833">Ubl conjugation pathway</keyword>
<evidence type="ECO:0000256" key="6">
    <source>
        <dbReference type="ARBA" id="ARBA00022703"/>
    </source>
</evidence>
<protein>
    <recommendedName>
        <fullName evidence="3">BRISC and BRCA1-A complex member 2</fullName>
    </recommendedName>
    <alternativeName>
        <fullName evidence="16">BRCA1-A complex subunit BRE</fullName>
    </alternativeName>
    <alternativeName>
        <fullName evidence="17">BRCA1/BRCA2-containing complex subunit 45</fullName>
    </alternativeName>
</protein>
<reference evidence="19 20" key="1">
    <citation type="journal article" date="2024" name="Nat. Commun.">
        <title>Phylogenomics reveals the evolutionary origins of lichenization in chlorophyte algae.</title>
        <authorList>
            <person name="Puginier C."/>
            <person name="Libourel C."/>
            <person name="Otte J."/>
            <person name="Skaloud P."/>
            <person name="Haon M."/>
            <person name="Grisel S."/>
            <person name="Petersen M."/>
            <person name="Berrin J.G."/>
            <person name="Delaux P.M."/>
            <person name="Dal Grande F."/>
            <person name="Keller J."/>
        </authorList>
    </citation>
    <scope>NUCLEOTIDE SEQUENCE [LARGE SCALE GENOMIC DNA]</scope>
    <source>
        <strain evidence="19 20">SAG 2036</strain>
    </source>
</reference>
<evidence type="ECO:0000256" key="11">
    <source>
        <dbReference type="ARBA" id="ARBA00022853"/>
    </source>
</evidence>
<keyword evidence="6" id="KW-0053">Apoptosis</keyword>
<dbReference type="EMBL" id="JALJOQ010000003">
    <property type="protein sequence ID" value="KAK9813798.1"/>
    <property type="molecule type" value="Genomic_DNA"/>
</dbReference>
<keyword evidence="4" id="KW-0963">Cytoplasm</keyword>
<dbReference type="PANTHER" id="PTHR15189:SF7">
    <property type="entry name" value="BRISC AND BRCA1-A COMPLEX MEMBER 2"/>
    <property type="match status" value="1"/>
</dbReference>
<evidence type="ECO:0000256" key="4">
    <source>
        <dbReference type="ARBA" id="ARBA00022490"/>
    </source>
</evidence>
<comment type="similarity">
    <text evidence="15">Belongs to the BABAM2 family.</text>
</comment>
<dbReference type="GO" id="GO:0051301">
    <property type="term" value="P:cell division"/>
    <property type="evidence" value="ECO:0007669"/>
    <property type="project" value="UniProtKB-KW"/>
</dbReference>
<evidence type="ECO:0000256" key="3">
    <source>
        <dbReference type="ARBA" id="ARBA00019438"/>
    </source>
</evidence>
<evidence type="ECO:0000256" key="9">
    <source>
        <dbReference type="ARBA" id="ARBA00022776"/>
    </source>
</evidence>
<proteinExistence type="inferred from homology"/>
<feature type="region of interest" description="Disordered" evidence="18">
    <location>
        <begin position="331"/>
        <end position="352"/>
    </location>
</feature>
<keyword evidence="5" id="KW-0132">Cell division</keyword>
<keyword evidence="14" id="KW-0131">Cell cycle</keyword>
<keyword evidence="20" id="KW-1185">Reference proteome</keyword>
<keyword evidence="8" id="KW-0227">DNA damage</keyword>
<evidence type="ECO:0000256" key="1">
    <source>
        <dbReference type="ARBA" id="ARBA00004123"/>
    </source>
</evidence>
<dbReference type="AlphaFoldDB" id="A0AAW1PV27"/>
<evidence type="ECO:0000313" key="19">
    <source>
        <dbReference type="EMBL" id="KAK9813798.1"/>
    </source>
</evidence>
<evidence type="ECO:0000256" key="10">
    <source>
        <dbReference type="ARBA" id="ARBA00022786"/>
    </source>
</evidence>
<evidence type="ECO:0000256" key="12">
    <source>
        <dbReference type="ARBA" id="ARBA00023204"/>
    </source>
</evidence>
<accession>A0AAW1PV27</accession>
<dbReference type="Pfam" id="PF06113">
    <property type="entry name" value="BRE"/>
    <property type="match status" value="1"/>
</dbReference>
<evidence type="ECO:0000313" key="20">
    <source>
        <dbReference type="Proteomes" id="UP001465755"/>
    </source>
</evidence>
<evidence type="ECO:0000256" key="8">
    <source>
        <dbReference type="ARBA" id="ARBA00022763"/>
    </source>
</evidence>
<sequence length="379" mass="41789">MAISADPIIVKQLQHVAKQRGFSWSTIGHCLWTFDLKVPYACETLHWILLFRADWPGYDAPVPDFIFTVDNQNDDDFNPLLGTSAADRQVQQALHRWNKSETRLTSLLNCVLASYAEWQRWQVDRLAARNTRLQFELSTISASPGVGNQLQTMLQPATADTVAKVVFVAPLQGVSLRALQPFLAHVWSQDGSFPEAALSRLQQSLAVKVTFPLSSDNSGLGGPAIQLIMPLELEGLIGHPTLPQWASSSSCMVEYFPQLATTLTEQAARMGPVALQRHALLQALGESLGWPGESDTVAARSATFQLSYDAVAYAVTVEIPLTFPQQQPSIALQAQGRAQPAPATSHSDYPWSPRWEPKEMARRMAAFIQQQVTALSRTV</sequence>
<name>A0AAW1PV27_9CHLO</name>
<keyword evidence="12" id="KW-0234">DNA repair</keyword>
<evidence type="ECO:0000256" key="7">
    <source>
        <dbReference type="ARBA" id="ARBA00022737"/>
    </source>
</evidence>
<comment type="caution">
    <text evidence="19">The sequence shown here is derived from an EMBL/GenBank/DDBJ whole genome shotgun (WGS) entry which is preliminary data.</text>
</comment>
<evidence type="ECO:0000256" key="14">
    <source>
        <dbReference type="ARBA" id="ARBA00023306"/>
    </source>
</evidence>
<dbReference type="Proteomes" id="UP001465755">
    <property type="component" value="Unassembled WGS sequence"/>
</dbReference>
<dbReference type="GO" id="GO:0006325">
    <property type="term" value="P:chromatin organization"/>
    <property type="evidence" value="ECO:0007669"/>
    <property type="project" value="UniProtKB-KW"/>
</dbReference>
<keyword evidence="13" id="KW-0539">Nucleus</keyword>
<organism evidence="19 20">
    <name type="scientific">Symbiochloris irregularis</name>
    <dbReference type="NCBI Taxonomy" id="706552"/>
    <lineage>
        <taxon>Eukaryota</taxon>
        <taxon>Viridiplantae</taxon>
        <taxon>Chlorophyta</taxon>
        <taxon>core chlorophytes</taxon>
        <taxon>Trebouxiophyceae</taxon>
        <taxon>Trebouxiales</taxon>
        <taxon>Trebouxiaceae</taxon>
        <taxon>Symbiochloris</taxon>
    </lineage>
</organism>
<evidence type="ECO:0000256" key="16">
    <source>
        <dbReference type="ARBA" id="ARBA00032491"/>
    </source>
</evidence>